<keyword evidence="9" id="KW-1185">Reference proteome</keyword>
<feature type="domain" description="NB-ARC" evidence="7">
    <location>
        <begin position="256"/>
        <end position="311"/>
    </location>
</feature>
<dbReference type="PANTHER" id="PTHR33463:SF198">
    <property type="entry name" value="RPP4C3"/>
    <property type="match status" value="1"/>
</dbReference>
<sequence>MAGILLSVACMIAGYLIEYLVAPIGPMVVEYLLGPIASAITCIYYYKSNCQGLRREIEKLMLVSERVKHMVDEAERNGEEIESDVQKWLKSVREIIEESNRFFEVEANAQRRIFCGLFPNFNSHYQLSKKAVEMVKIVDELQEDGRFDRVSYSVTPRWKGFAPVEGYKAFDSRMSTSRKIMAAFRNESITTIGVYGMGGVGKTTLLKELGRLALENKLFDDVVMATVTQNPELKKIQGEIADKLGLRFDEESVAGRAVGIPYGNAHKGCKILLASRSLDVLSTEMDAQKTFAVGVLTDQEAWDLFKKMAGDSVEDPDLQSTAVEIAKECAGLPVAIVTVARALRNKNSFEWKNASRQLKRPNSRNIRGMQAVIYSTLELSYHQLESEELKSTFLLCGLMNYNASIQDLLKYGMGLGLLQDVYTTEEARDRVYTLVRNLKASCLLVDGTSTDGFGMHDVVRDVAMSIASRENHVFVVRDDVELVEWPDEDTLNKCTAISLQYCDIRELPDRLRCPKLKFFYMGCEDPSLKIPENFFKGLNALKSLTHCKSAFSCLPSSLCFLGSLRTLCLINVCWEM</sequence>
<keyword evidence="5" id="KW-0175">Coiled coil</keyword>
<accession>A0A6A6LZY3</accession>
<dbReference type="InterPro" id="IPR042197">
    <property type="entry name" value="Apaf_helical"/>
</dbReference>
<dbReference type="Proteomes" id="UP000467840">
    <property type="component" value="Chromosome 9"/>
</dbReference>
<evidence type="ECO:0000256" key="6">
    <source>
        <dbReference type="SAM" id="Phobius"/>
    </source>
</evidence>
<dbReference type="SUPFAM" id="SSF52058">
    <property type="entry name" value="L domain-like"/>
    <property type="match status" value="1"/>
</dbReference>
<gene>
    <name evidence="8" type="ORF">GH714_023012</name>
</gene>
<dbReference type="SUPFAM" id="SSF52540">
    <property type="entry name" value="P-loop containing nucleoside triphosphate hydrolases"/>
    <property type="match status" value="1"/>
</dbReference>
<dbReference type="EMBL" id="JAAGAX010000008">
    <property type="protein sequence ID" value="KAF2306982.1"/>
    <property type="molecule type" value="Genomic_DNA"/>
</dbReference>
<dbReference type="InterPro" id="IPR032675">
    <property type="entry name" value="LRR_dom_sf"/>
</dbReference>
<dbReference type="Gene3D" id="3.40.50.300">
    <property type="entry name" value="P-loop containing nucleotide triphosphate hydrolases"/>
    <property type="match status" value="1"/>
</dbReference>
<keyword evidence="6" id="KW-0812">Transmembrane</keyword>
<proteinExistence type="inferred from homology"/>
<feature type="transmembrane region" description="Helical" evidence="6">
    <location>
        <begin position="5"/>
        <end position="22"/>
    </location>
</feature>
<keyword evidence="4" id="KW-0067">ATP-binding</keyword>
<protein>
    <recommendedName>
        <fullName evidence="7">NB-ARC domain-containing protein</fullName>
    </recommendedName>
</protein>
<dbReference type="AlphaFoldDB" id="A0A6A6LZY3"/>
<dbReference type="GO" id="GO:0043531">
    <property type="term" value="F:ADP binding"/>
    <property type="evidence" value="ECO:0007669"/>
    <property type="project" value="InterPro"/>
</dbReference>
<comment type="caution">
    <text evidence="8">The sequence shown here is derived from an EMBL/GenBank/DDBJ whole genome shotgun (WGS) entry which is preliminary data.</text>
</comment>
<evidence type="ECO:0000256" key="4">
    <source>
        <dbReference type="ARBA" id="ARBA00022840"/>
    </source>
</evidence>
<dbReference type="PRINTS" id="PR00364">
    <property type="entry name" value="DISEASERSIST"/>
</dbReference>
<name>A0A6A6LZY3_HEVBR</name>
<keyword evidence="6" id="KW-1133">Transmembrane helix</keyword>
<feature type="domain" description="NB-ARC" evidence="7">
    <location>
        <begin position="185"/>
        <end position="250"/>
    </location>
</feature>
<feature type="coiled-coil region" evidence="5">
    <location>
        <begin position="57"/>
        <end position="91"/>
    </location>
</feature>
<dbReference type="Gene3D" id="3.80.10.10">
    <property type="entry name" value="Ribonuclease Inhibitor"/>
    <property type="match status" value="1"/>
</dbReference>
<keyword evidence="6" id="KW-0472">Membrane</keyword>
<evidence type="ECO:0000313" key="9">
    <source>
        <dbReference type="Proteomes" id="UP000467840"/>
    </source>
</evidence>
<dbReference type="Pfam" id="PF00931">
    <property type="entry name" value="NB-ARC"/>
    <property type="match status" value="2"/>
</dbReference>
<evidence type="ECO:0000259" key="7">
    <source>
        <dbReference type="Pfam" id="PF00931"/>
    </source>
</evidence>
<comment type="similarity">
    <text evidence="1">Belongs to the disease resistance NB-LRR family.</text>
</comment>
<evidence type="ECO:0000256" key="5">
    <source>
        <dbReference type="SAM" id="Coils"/>
    </source>
</evidence>
<keyword evidence="2" id="KW-0547">Nucleotide-binding</keyword>
<evidence type="ECO:0000256" key="2">
    <source>
        <dbReference type="ARBA" id="ARBA00022741"/>
    </source>
</evidence>
<organism evidence="8 9">
    <name type="scientific">Hevea brasiliensis</name>
    <name type="common">Para rubber tree</name>
    <name type="synonym">Siphonia brasiliensis</name>
    <dbReference type="NCBI Taxonomy" id="3981"/>
    <lineage>
        <taxon>Eukaryota</taxon>
        <taxon>Viridiplantae</taxon>
        <taxon>Streptophyta</taxon>
        <taxon>Embryophyta</taxon>
        <taxon>Tracheophyta</taxon>
        <taxon>Spermatophyta</taxon>
        <taxon>Magnoliopsida</taxon>
        <taxon>eudicotyledons</taxon>
        <taxon>Gunneridae</taxon>
        <taxon>Pentapetalae</taxon>
        <taxon>rosids</taxon>
        <taxon>fabids</taxon>
        <taxon>Malpighiales</taxon>
        <taxon>Euphorbiaceae</taxon>
        <taxon>Crotonoideae</taxon>
        <taxon>Micrandreae</taxon>
        <taxon>Hevea</taxon>
    </lineage>
</organism>
<dbReference type="GO" id="GO:0005524">
    <property type="term" value="F:ATP binding"/>
    <property type="evidence" value="ECO:0007669"/>
    <property type="project" value="UniProtKB-KW"/>
</dbReference>
<dbReference type="InterPro" id="IPR027417">
    <property type="entry name" value="P-loop_NTPase"/>
</dbReference>
<keyword evidence="3" id="KW-0611">Plant defense</keyword>
<reference evidence="8 9" key="1">
    <citation type="journal article" date="2020" name="Mol. Plant">
        <title>The Chromosome-Based Rubber Tree Genome Provides New Insights into Spurge Genome Evolution and Rubber Biosynthesis.</title>
        <authorList>
            <person name="Liu J."/>
            <person name="Shi C."/>
            <person name="Shi C.C."/>
            <person name="Li W."/>
            <person name="Zhang Q.J."/>
            <person name="Zhang Y."/>
            <person name="Li K."/>
            <person name="Lu H.F."/>
            <person name="Shi C."/>
            <person name="Zhu S.T."/>
            <person name="Xiao Z.Y."/>
            <person name="Nan H."/>
            <person name="Yue Y."/>
            <person name="Zhu X.G."/>
            <person name="Wu Y."/>
            <person name="Hong X.N."/>
            <person name="Fan G.Y."/>
            <person name="Tong Y."/>
            <person name="Zhang D."/>
            <person name="Mao C.L."/>
            <person name="Liu Y.L."/>
            <person name="Hao S.J."/>
            <person name="Liu W.Q."/>
            <person name="Lv M.Q."/>
            <person name="Zhang H.B."/>
            <person name="Liu Y."/>
            <person name="Hu-Tang G.R."/>
            <person name="Wang J.P."/>
            <person name="Wang J.H."/>
            <person name="Sun Y.H."/>
            <person name="Ni S.B."/>
            <person name="Chen W.B."/>
            <person name="Zhang X.C."/>
            <person name="Jiao Y.N."/>
            <person name="Eichler E.E."/>
            <person name="Li G.H."/>
            <person name="Liu X."/>
            <person name="Gao L.Z."/>
        </authorList>
    </citation>
    <scope>NUCLEOTIDE SEQUENCE [LARGE SCALE GENOMIC DNA]</scope>
    <source>
        <strain evidence="9">cv. GT1</strain>
        <tissue evidence="8">Leaf</tissue>
    </source>
</reference>
<dbReference type="PANTHER" id="PTHR33463">
    <property type="entry name" value="NB-ARC DOMAIN-CONTAINING PROTEIN-RELATED"/>
    <property type="match status" value="1"/>
</dbReference>
<evidence type="ECO:0000256" key="3">
    <source>
        <dbReference type="ARBA" id="ARBA00022821"/>
    </source>
</evidence>
<evidence type="ECO:0000256" key="1">
    <source>
        <dbReference type="ARBA" id="ARBA00008894"/>
    </source>
</evidence>
<dbReference type="InterPro" id="IPR050905">
    <property type="entry name" value="Plant_NBS-LRR"/>
</dbReference>
<evidence type="ECO:0000313" key="8">
    <source>
        <dbReference type="EMBL" id="KAF2306982.1"/>
    </source>
</evidence>
<dbReference type="GO" id="GO:0006952">
    <property type="term" value="P:defense response"/>
    <property type="evidence" value="ECO:0007669"/>
    <property type="project" value="UniProtKB-KW"/>
</dbReference>
<dbReference type="Gene3D" id="1.10.8.430">
    <property type="entry name" value="Helical domain of apoptotic protease-activating factors"/>
    <property type="match status" value="1"/>
</dbReference>
<dbReference type="InterPro" id="IPR002182">
    <property type="entry name" value="NB-ARC"/>
</dbReference>